<feature type="compositionally biased region" description="Acidic residues" evidence="1">
    <location>
        <begin position="38"/>
        <end position="51"/>
    </location>
</feature>
<proteinExistence type="predicted"/>
<accession>A0A6A4X0X7</accession>
<feature type="compositionally biased region" description="Basic residues" evidence="1">
    <location>
        <begin position="302"/>
        <end position="312"/>
    </location>
</feature>
<feature type="region of interest" description="Disordered" evidence="1">
    <location>
        <begin position="237"/>
        <end position="312"/>
    </location>
</feature>
<feature type="region of interest" description="Disordered" evidence="1">
    <location>
        <begin position="157"/>
        <end position="181"/>
    </location>
</feature>
<name>A0A6A4X0X7_AMPAM</name>
<evidence type="ECO:0000313" key="3">
    <source>
        <dbReference type="Proteomes" id="UP000440578"/>
    </source>
</evidence>
<protein>
    <recommendedName>
        <fullName evidence="4">FLYWCH-type domain-containing protein</fullName>
    </recommendedName>
</protein>
<keyword evidence="3" id="KW-1185">Reference proteome</keyword>
<dbReference type="EMBL" id="VIIS01000210">
    <property type="protein sequence ID" value="KAF0311853.1"/>
    <property type="molecule type" value="Genomic_DNA"/>
</dbReference>
<dbReference type="Gene3D" id="2.20.25.240">
    <property type="match status" value="2"/>
</dbReference>
<evidence type="ECO:0000256" key="1">
    <source>
        <dbReference type="SAM" id="MobiDB-lite"/>
    </source>
</evidence>
<evidence type="ECO:0008006" key="4">
    <source>
        <dbReference type="Google" id="ProtNLM"/>
    </source>
</evidence>
<gene>
    <name evidence="2" type="ORF">FJT64_017351</name>
</gene>
<feature type="compositionally biased region" description="Acidic residues" evidence="1">
    <location>
        <begin position="60"/>
        <end position="84"/>
    </location>
</feature>
<dbReference type="AlphaFoldDB" id="A0A6A4X0X7"/>
<dbReference type="OrthoDB" id="6358008at2759"/>
<sequence>MLGDELPDPEVKQEVASEHSDDAERDEPPADSSPQSEASDDDRMDVEDDAGVGDIKVEPESELEDESGDDSGEDPEYEPEEEEESGRRVTGSGMRLRRQARRAGTQYSAESVGYRTSEGRRSGSLVYIGDDGFIYNKRHLLRGTIYLRCRRALTSKDSCPGSGRISGDRLITTTSHNHPADPRTVEAADMAVKMRELLDREGHRLTNREIFDKIQAEAGPDAPALPLNSTLQMIGRHRRRVEERQGTALSGEGDLSLMDGQPAADATGPSAPSAVPDTQPTSHEETRDPLAASETGDAAKAAKLKASRRKRQRTQLLRKLATAGGQTGSVMGFRVTEGRRAGSRKIVSDDGHVYMPRQRLSTFTYLRCVKVRTCNGSARIFGTELTTLLPHSHPPETVDTEIQAADMTVRMRELVDREGHLLTNREIFEKVQAEAGPDAPALCFGTVRQMLVRHRKRLEERQGAALNGEEGADGQPTTDADGPSSPSAARRVMGFRIVEGRRAGTRKFIADDGHVYSPRQRTGAVTFLRCVQATKSARCCGSARTSGTELTTCRPHNHPPETVGKELEAMAAANRLRELASTDGGRRSNLDIYRAAVAGAGGPSLSYSSVQQMLRRHRRRAKAPALPLTPADAVEALAAAGELQRRHHAFSLCVGEEIAIAFHVPSVLDSAAGSSEPLELQAEVLRRFVPRLFTQLLVVLVSCGSGPRQPGWYVLMTSSAWSLYEQLLRRMTERLGRPAVRLVVPDSETELREAAAAVWPAVPRESCWLHYARAVLEKLRACDLQAAYTRSQGDTEFGRWARSLLIMPMVAERHLEVAWGHLLYNAPLRWVGGLSHSHTHGINCSHAHSYLHNIHSLTKSFPPLYQCEVYLLS</sequence>
<organism evidence="2 3">
    <name type="scientific">Amphibalanus amphitrite</name>
    <name type="common">Striped barnacle</name>
    <name type="synonym">Balanus amphitrite</name>
    <dbReference type="NCBI Taxonomy" id="1232801"/>
    <lineage>
        <taxon>Eukaryota</taxon>
        <taxon>Metazoa</taxon>
        <taxon>Ecdysozoa</taxon>
        <taxon>Arthropoda</taxon>
        <taxon>Crustacea</taxon>
        <taxon>Multicrustacea</taxon>
        <taxon>Cirripedia</taxon>
        <taxon>Thoracica</taxon>
        <taxon>Thoracicalcarea</taxon>
        <taxon>Balanomorpha</taxon>
        <taxon>Balanoidea</taxon>
        <taxon>Balanidae</taxon>
        <taxon>Amphibalaninae</taxon>
        <taxon>Amphibalanus</taxon>
    </lineage>
</organism>
<reference evidence="2 3" key="1">
    <citation type="submission" date="2019-07" db="EMBL/GenBank/DDBJ databases">
        <title>Draft genome assembly of a fouling barnacle, Amphibalanus amphitrite (Darwin, 1854): The first reference genome for Thecostraca.</title>
        <authorList>
            <person name="Kim W."/>
        </authorList>
    </citation>
    <scope>NUCLEOTIDE SEQUENCE [LARGE SCALE GENOMIC DNA]</scope>
    <source>
        <strain evidence="2">SNU_AA5</strain>
        <tissue evidence="2">Soma without cirri and trophi</tissue>
    </source>
</reference>
<feature type="region of interest" description="Disordered" evidence="1">
    <location>
        <begin position="1"/>
        <end position="118"/>
    </location>
</feature>
<evidence type="ECO:0000313" key="2">
    <source>
        <dbReference type="EMBL" id="KAF0311853.1"/>
    </source>
</evidence>
<comment type="caution">
    <text evidence="2">The sequence shown here is derived from an EMBL/GenBank/DDBJ whole genome shotgun (WGS) entry which is preliminary data.</text>
</comment>
<dbReference type="Proteomes" id="UP000440578">
    <property type="component" value="Unassembled WGS sequence"/>
</dbReference>
<feature type="compositionally biased region" description="Basic and acidic residues" evidence="1">
    <location>
        <begin position="9"/>
        <end position="28"/>
    </location>
</feature>
<feature type="region of interest" description="Disordered" evidence="1">
    <location>
        <begin position="462"/>
        <end position="491"/>
    </location>
</feature>